<dbReference type="InterPro" id="IPR050708">
    <property type="entry name" value="T6SS_VgrG/RHS"/>
</dbReference>
<dbReference type="Gene3D" id="1.10.287.1060">
    <property type="entry name" value="ESAT-6-like"/>
    <property type="match status" value="1"/>
</dbReference>
<evidence type="ECO:0000256" key="1">
    <source>
        <dbReference type="ARBA" id="ARBA00022737"/>
    </source>
</evidence>
<dbReference type="NCBIfam" id="TIGR03696">
    <property type="entry name" value="Rhs_assc_core"/>
    <property type="match status" value="1"/>
</dbReference>
<dbReference type="PANTHER" id="PTHR32305:SF15">
    <property type="entry name" value="PROTEIN RHSA-RELATED"/>
    <property type="match status" value="1"/>
</dbReference>
<evidence type="ECO:0000256" key="2">
    <source>
        <dbReference type="SAM" id="MobiDB-lite"/>
    </source>
</evidence>
<feature type="region of interest" description="Disordered" evidence="2">
    <location>
        <begin position="614"/>
        <end position="639"/>
    </location>
</feature>
<dbReference type="SUPFAM" id="SSF69322">
    <property type="entry name" value="Tricorn protease domain 2"/>
    <property type="match status" value="1"/>
</dbReference>
<dbReference type="Gene3D" id="2.180.10.10">
    <property type="entry name" value="RHS repeat-associated core"/>
    <property type="match status" value="3"/>
</dbReference>
<comment type="caution">
    <text evidence="5">The sequence shown here is derived from an EMBL/GenBank/DDBJ whole genome shotgun (WGS) entry which is preliminary data.</text>
</comment>
<feature type="domain" description="Teneurin-like YD-shell" evidence="4">
    <location>
        <begin position="461"/>
        <end position="563"/>
    </location>
</feature>
<protein>
    <submittedName>
        <fullName evidence="5">RHS domain-containing protein</fullName>
    </submittedName>
</protein>
<evidence type="ECO:0000259" key="3">
    <source>
        <dbReference type="Pfam" id="PF20148"/>
    </source>
</evidence>
<proteinExistence type="predicted"/>
<dbReference type="InterPro" id="IPR022385">
    <property type="entry name" value="Rhs_assc_core"/>
</dbReference>
<dbReference type="PANTHER" id="PTHR32305">
    <property type="match status" value="1"/>
</dbReference>
<name>A0A934V5V0_9PSEU</name>
<keyword evidence="1" id="KW-0677">Repeat</keyword>
<dbReference type="InterPro" id="IPR036689">
    <property type="entry name" value="ESAT-6-like_sf"/>
</dbReference>
<organism evidence="5 6">
    <name type="scientific">Prauserella cavernicola</name>
    <dbReference type="NCBI Taxonomy" id="2800127"/>
    <lineage>
        <taxon>Bacteria</taxon>
        <taxon>Bacillati</taxon>
        <taxon>Actinomycetota</taxon>
        <taxon>Actinomycetes</taxon>
        <taxon>Pseudonocardiales</taxon>
        <taxon>Pseudonocardiaceae</taxon>
        <taxon>Prauserella</taxon>
    </lineage>
</organism>
<keyword evidence="6" id="KW-1185">Reference proteome</keyword>
<dbReference type="Pfam" id="PF05593">
    <property type="entry name" value="RHS_repeat"/>
    <property type="match status" value="7"/>
</dbReference>
<feature type="domain" description="DUF6531" evidence="3">
    <location>
        <begin position="342"/>
        <end position="413"/>
    </location>
</feature>
<feature type="compositionally biased region" description="Low complexity" evidence="2">
    <location>
        <begin position="286"/>
        <end position="312"/>
    </location>
</feature>
<feature type="region of interest" description="Disordered" evidence="2">
    <location>
        <begin position="695"/>
        <end position="715"/>
    </location>
</feature>
<dbReference type="InterPro" id="IPR006530">
    <property type="entry name" value="YD"/>
</dbReference>
<dbReference type="Pfam" id="PF25023">
    <property type="entry name" value="TEN_YD-shell"/>
    <property type="match status" value="2"/>
</dbReference>
<evidence type="ECO:0000313" key="6">
    <source>
        <dbReference type="Proteomes" id="UP000635245"/>
    </source>
</evidence>
<feature type="region of interest" description="Disordered" evidence="2">
    <location>
        <begin position="251"/>
        <end position="344"/>
    </location>
</feature>
<feature type="compositionally biased region" description="Low complexity" evidence="2">
    <location>
        <begin position="254"/>
        <end position="275"/>
    </location>
</feature>
<dbReference type="SUPFAM" id="SSF140453">
    <property type="entry name" value="EsxAB dimer-like"/>
    <property type="match status" value="1"/>
</dbReference>
<reference evidence="5" key="1">
    <citation type="submission" date="2020-12" db="EMBL/GenBank/DDBJ databases">
        <title>Prauserella sp. ASG 168, a novel actinomycete isolated from cave rock.</title>
        <authorList>
            <person name="Suriyachadkun C."/>
        </authorList>
    </citation>
    <scope>NUCLEOTIDE SEQUENCE</scope>
    <source>
        <strain evidence="5">ASG 168</strain>
    </source>
</reference>
<feature type="compositionally biased region" description="Polar residues" evidence="2">
    <location>
        <begin position="699"/>
        <end position="711"/>
    </location>
</feature>
<dbReference type="RefSeq" id="WP_200320869.1">
    <property type="nucleotide sequence ID" value="NZ_JAENJH010000005.1"/>
</dbReference>
<evidence type="ECO:0000313" key="5">
    <source>
        <dbReference type="EMBL" id="MBK1786882.1"/>
    </source>
</evidence>
<dbReference type="InterPro" id="IPR045351">
    <property type="entry name" value="DUF6531"/>
</dbReference>
<evidence type="ECO:0000259" key="4">
    <source>
        <dbReference type="Pfam" id="PF25023"/>
    </source>
</evidence>
<dbReference type="InterPro" id="IPR056823">
    <property type="entry name" value="TEN-like_YD-shell"/>
</dbReference>
<dbReference type="EMBL" id="JAENJH010000005">
    <property type="protein sequence ID" value="MBK1786882.1"/>
    <property type="molecule type" value="Genomic_DNA"/>
</dbReference>
<accession>A0A934V5V0</accession>
<gene>
    <name evidence="5" type="ORF">JHE00_21375</name>
</gene>
<feature type="domain" description="Teneurin-like YD-shell" evidence="4">
    <location>
        <begin position="1258"/>
        <end position="1336"/>
    </location>
</feature>
<dbReference type="InterPro" id="IPR031325">
    <property type="entry name" value="RHS_repeat"/>
</dbReference>
<feature type="compositionally biased region" description="Polar residues" evidence="2">
    <location>
        <begin position="622"/>
        <end position="637"/>
    </location>
</feature>
<dbReference type="Pfam" id="PF20148">
    <property type="entry name" value="DUF6531"/>
    <property type="match status" value="1"/>
</dbReference>
<dbReference type="NCBIfam" id="TIGR01643">
    <property type="entry name" value="YD_repeat_2x"/>
    <property type="match status" value="9"/>
</dbReference>
<sequence length="1479" mass="162139">MPGYADVEDPGALLAQDPGLEGGASIEEAISDAGFQVQAVNWVWEKVVGEDLVSSIITPITGDFEQIARGAAQWNNVRDALQAVRNNLNGGLEELRPSWSGDAADTFYDLIGTTWTLGIEADAQAAKLIGIALSKVADGSKRACDQILDLIEKLVNKLIEAAAMLPIPVVGWGRAVKLVYDGIQIYNAIMSLIDGIQQIIEGAQQVIQGIIGVGTALSKLGSANSVNDLLNVANEAGQGIADVREGATSVREGATQASSAASNAATSASSAADNARGLADERSSARTDNTSNSSTSDGGTAGNTAGDNGRGNPANPDGQSTARPDDPDSTRTPEQNRVCENDPVDVASGEVVLGQTDVELPGVLPLVLKRTHISSYRAGRFFGRNWASTLDQRLEIDKDGVVFVGDDGVILVYPEPTANQPVLPVTGPRWELARSETEWTLTQRETGRILRFAAGPHTVRPLTAISDRNGNRIDIDRDPTGVPTAVRHHGGYHVDVDTDRGVIRGLRLRNQSGPAITLVRYGYHNESGLLAEVLNSSNRALRFEYDTDGRLTQWTDRNDQWYRYFYDGDGRCIANQGSGGFLNGTFTYQTEPRTTRFTDALGNTTTYQLDARGNVTADTDPLGNTTTSEWDTGNRLVSRTDPLGRTTAYTYDADGNITTITRADGRQAVAEYNEMGQPVEVTDPDGAVWSQEFDERGNRTSMTNPAGASSRYSHDDRGNVISVTNELGAVTRITVDSAGLPVTITDASGAARRLQRDQFGRIATVTDAVGAVTRFGWTITGQRSWRTLPDGATERWAYDGEGNQVLHVDPSGRTSRMSYTQFDLPASQTHPDGSTLSYAYDPQLRLISVTNSRGQTWRYERDAAGNVVGEVDFDGREIRYSYDAAGQLIGRSNGAGEVTEFRRDQLGHVVERRSGDQAATFEFDPMGRMLLAVNSDARVTYERDVLGRVTAETVNGRTVSSEYDLLGRRVSRRTPTGTESLWAYDGRNRPRQLRTAGRTLTFGFDPTGKEIEHSLDNGTTIALERDRNGRISGQTVSVSSFGGVPGNGRQRQVIQHRRYRYRTDGSIGEVDDQLAGKLQFDLDHAGRVTRLNGPSWTENYAYDEAGNISAGSWPEQDRETQGPREYEGSRLVGAGAVRYYFDAQGRMIRMVRKRLSAKPESWRYAWNADDRLTEVTTPDGSRWRYRYDALGRRIAKEHVVPDGTVVLERTDFTWDGLKLAEEVRNDNTATTWNWHPRSFRPLTQSHKLVADQDWFDKEFYSIVTDAVGTPTELVDDSGSIAWRNRSTLWGRSVLDRSGGAHTPWRFPGQYHDAETGLNYNYFRYYDPENGRYVTADPLGLAPSSNHYTYVPNPLRWLDPLGLMSCEDGDETTLYRNVDGREFDSIAETGEFSSGGGSSEGKWFALNGEHADRWGSVLNGGDGVTMETNIPNSLADQLHHHPGGNLDGIGPAVYADADQVEEINRQGDGVRIWEGNQDRR</sequence>
<dbReference type="Proteomes" id="UP000635245">
    <property type="component" value="Unassembled WGS sequence"/>
</dbReference>